<reference evidence="1" key="1">
    <citation type="submission" date="2022-06" db="EMBL/GenBank/DDBJ databases">
        <title>Phylogenomic reconstructions and comparative analyses of Kickxellomycotina fungi.</title>
        <authorList>
            <person name="Reynolds N.K."/>
            <person name="Stajich J.E."/>
            <person name="Barry K."/>
            <person name="Grigoriev I.V."/>
            <person name="Crous P."/>
            <person name="Smith M.E."/>
        </authorList>
    </citation>
    <scope>NUCLEOTIDE SEQUENCE</scope>
    <source>
        <strain evidence="1">RSA 2271</strain>
    </source>
</reference>
<name>A0ACC1HBA9_9FUNG</name>
<gene>
    <name evidence="1" type="ORF">EV182_006212</name>
</gene>
<feature type="non-terminal residue" evidence="1">
    <location>
        <position position="1"/>
    </location>
</feature>
<evidence type="ECO:0000313" key="1">
    <source>
        <dbReference type="EMBL" id="KAJ1672931.1"/>
    </source>
</evidence>
<keyword evidence="2" id="KW-1185">Reference proteome</keyword>
<comment type="caution">
    <text evidence="1">The sequence shown here is derived from an EMBL/GenBank/DDBJ whole genome shotgun (WGS) entry which is preliminary data.</text>
</comment>
<dbReference type="Proteomes" id="UP001145114">
    <property type="component" value="Unassembled WGS sequence"/>
</dbReference>
<accession>A0ACC1HBA9</accession>
<sequence length="276" mass="31176">ALPLKNVCKFDGSKAAWDEIPDHQLLPARYLDIADEELNQALYQNGGTGSKYNEHCDAHADSSSESWVGENYERSNYVKGTDAAFEKFVERVSQNPEQCLRYDFKGQPLLYNYSDATASLLNNTSTNARAARPTTSPNDVDDDDIVSSSDDDDDDCGHRFKYTESKVPRCLHCGGRRRFECQLMPALLTDLPLSKYAGQRDSELNEAGLKKKPLHGKELLEAYSSGMEFGTVLVYSCENDCHLGRTGLDYLDHDNLEDYKFSEYYEEVAYSQIEIH</sequence>
<dbReference type="EMBL" id="JAMZIH010007620">
    <property type="protein sequence ID" value="KAJ1672931.1"/>
    <property type="molecule type" value="Genomic_DNA"/>
</dbReference>
<organism evidence="1 2">
    <name type="scientific">Spiromyces aspiralis</name>
    <dbReference type="NCBI Taxonomy" id="68401"/>
    <lineage>
        <taxon>Eukaryota</taxon>
        <taxon>Fungi</taxon>
        <taxon>Fungi incertae sedis</taxon>
        <taxon>Zoopagomycota</taxon>
        <taxon>Kickxellomycotina</taxon>
        <taxon>Kickxellomycetes</taxon>
        <taxon>Kickxellales</taxon>
        <taxon>Kickxellaceae</taxon>
        <taxon>Spiromyces</taxon>
    </lineage>
</organism>
<proteinExistence type="predicted"/>
<evidence type="ECO:0000313" key="2">
    <source>
        <dbReference type="Proteomes" id="UP001145114"/>
    </source>
</evidence>
<protein>
    <submittedName>
        <fullName evidence="1">Uncharacterized protein</fullName>
    </submittedName>
</protein>